<dbReference type="GO" id="GO:0003700">
    <property type="term" value="F:DNA-binding transcription factor activity"/>
    <property type="evidence" value="ECO:0007669"/>
    <property type="project" value="InterPro"/>
</dbReference>
<dbReference type="PANTHER" id="PTHR42756">
    <property type="entry name" value="TRANSCRIPTIONAL REGULATOR, MARR"/>
    <property type="match status" value="1"/>
</dbReference>
<evidence type="ECO:0000259" key="4">
    <source>
        <dbReference type="SMART" id="SM00347"/>
    </source>
</evidence>
<dbReference type="Gene3D" id="1.10.10.10">
    <property type="entry name" value="Winged helix-like DNA-binding domain superfamily/Winged helix DNA-binding domain"/>
    <property type="match status" value="1"/>
</dbReference>
<dbReference type="InterPro" id="IPR036390">
    <property type="entry name" value="WH_DNA-bd_sf"/>
</dbReference>
<dbReference type="AlphaFoldDB" id="A0A644U0P8"/>
<protein>
    <recommendedName>
        <fullName evidence="4">HTH marR-type domain-containing protein</fullName>
    </recommendedName>
</protein>
<gene>
    <name evidence="5" type="ORF">SDC9_17791</name>
</gene>
<dbReference type="GO" id="GO:0003677">
    <property type="term" value="F:DNA binding"/>
    <property type="evidence" value="ECO:0007669"/>
    <property type="project" value="UniProtKB-KW"/>
</dbReference>
<evidence type="ECO:0000256" key="2">
    <source>
        <dbReference type="ARBA" id="ARBA00023125"/>
    </source>
</evidence>
<sequence>MYFDENFNENELEDLSLANFMTIANKAYILYLNQKIGDLNINMEQIPLIFELDKKDSISKKELAKYLFMNDRNTTKAFMELYHLGIIDKNYIPEENDDKKSHVKLSLTSYGKYIASEIRKIDQEWEELIYNNIESADKEKIIENMKEVAVSSIKTNEDNDIFEKNKSKILKTKAIADRVISRLFDCDIDNDYSNFRKDCFNMFKNHNKDYDCEFGDSFHFRNHLHGRMHRNRRGPF</sequence>
<organism evidence="5">
    <name type="scientific">bioreactor metagenome</name>
    <dbReference type="NCBI Taxonomy" id="1076179"/>
    <lineage>
        <taxon>unclassified sequences</taxon>
        <taxon>metagenomes</taxon>
        <taxon>ecological metagenomes</taxon>
    </lineage>
</organism>
<evidence type="ECO:0000256" key="3">
    <source>
        <dbReference type="ARBA" id="ARBA00023163"/>
    </source>
</evidence>
<accession>A0A644U0P8</accession>
<dbReference type="SMART" id="SM00347">
    <property type="entry name" value="HTH_MARR"/>
    <property type="match status" value="1"/>
</dbReference>
<evidence type="ECO:0000256" key="1">
    <source>
        <dbReference type="ARBA" id="ARBA00023015"/>
    </source>
</evidence>
<feature type="domain" description="HTH marR-type" evidence="4">
    <location>
        <begin position="34"/>
        <end position="138"/>
    </location>
</feature>
<comment type="caution">
    <text evidence="5">The sequence shown here is derived from an EMBL/GenBank/DDBJ whole genome shotgun (WGS) entry which is preliminary data.</text>
</comment>
<dbReference type="EMBL" id="VSSQ01000063">
    <property type="protein sequence ID" value="MPL72012.1"/>
    <property type="molecule type" value="Genomic_DNA"/>
</dbReference>
<reference evidence="5" key="1">
    <citation type="submission" date="2019-08" db="EMBL/GenBank/DDBJ databases">
        <authorList>
            <person name="Kucharzyk K."/>
            <person name="Murdoch R.W."/>
            <person name="Higgins S."/>
            <person name="Loffler F."/>
        </authorList>
    </citation>
    <scope>NUCLEOTIDE SEQUENCE</scope>
</reference>
<name>A0A644U0P8_9ZZZZ</name>
<proteinExistence type="predicted"/>
<evidence type="ECO:0000313" key="5">
    <source>
        <dbReference type="EMBL" id="MPL72012.1"/>
    </source>
</evidence>
<dbReference type="PANTHER" id="PTHR42756:SF1">
    <property type="entry name" value="TRANSCRIPTIONAL REPRESSOR OF EMRAB OPERON"/>
    <property type="match status" value="1"/>
</dbReference>
<keyword evidence="3" id="KW-0804">Transcription</keyword>
<keyword evidence="1" id="KW-0805">Transcription regulation</keyword>
<dbReference type="InterPro" id="IPR036388">
    <property type="entry name" value="WH-like_DNA-bd_sf"/>
</dbReference>
<dbReference type="SUPFAM" id="SSF46785">
    <property type="entry name" value="Winged helix' DNA-binding domain"/>
    <property type="match status" value="1"/>
</dbReference>
<dbReference type="InterPro" id="IPR000835">
    <property type="entry name" value="HTH_MarR-typ"/>
</dbReference>
<keyword evidence="2" id="KW-0238">DNA-binding</keyword>